<keyword evidence="5 8" id="KW-0812">Transmembrane</keyword>
<dbReference type="InterPro" id="IPR018076">
    <property type="entry name" value="T2SS_GspF_dom"/>
</dbReference>
<sequence length="416" mass="45919">MATYAWKGVQDGKYATGRIEGINRDEAAFKVKQQKIIITSLTRLSGVEQKEDGEKGNKSIFNLFPGRKKKVPVKELVLFTKKLETMMRAGLPVLDTMNLITDQVDHKGMKIVIETILNDVETGIPLSDCFAKHPHVFDNIYINLLRAGETSGKLDVFLAKLVEGIEKEQKIRTSIKGAMTYPTILLIVAIAVIAVMMIFVVPVFQQMFEGVAGGLPVATRIVITISEFFRDPLGGGVLAGAIVASIVGLKLMMKRSYKFRRLFHGFVLKLPLFGELAQKSSLAKLSMVQGNLSSAGVPVLEALDICATAMSNVVIQEATNDVKRGVFSGEPLSDLFKKSPKIFPSTFYSMVSVGEQTGNMEEMFESISRYYEEEMDATIERLTSMLEPVMIVFLGVTIGFILVAMYTPMFQVGQTL</sequence>
<feature type="domain" description="Type II secretion system protein GspF" evidence="9">
    <location>
        <begin position="291"/>
        <end position="408"/>
    </location>
</feature>
<evidence type="ECO:0000256" key="8">
    <source>
        <dbReference type="SAM" id="Phobius"/>
    </source>
</evidence>
<feature type="domain" description="Type II secretion system protein GspF" evidence="9">
    <location>
        <begin position="79"/>
        <end position="202"/>
    </location>
</feature>
<evidence type="ECO:0000259" key="9">
    <source>
        <dbReference type="Pfam" id="PF00482"/>
    </source>
</evidence>
<comment type="subcellular location">
    <subcellularLocation>
        <location evidence="1">Cell inner membrane</location>
        <topology evidence="1">Multi-pass membrane protein</topology>
    </subcellularLocation>
</comment>
<feature type="transmembrane region" description="Helical" evidence="8">
    <location>
        <begin position="389"/>
        <end position="409"/>
    </location>
</feature>
<keyword evidence="6 8" id="KW-1133">Transmembrane helix</keyword>
<dbReference type="EMBL" id="UINC01025349">
    <property type="protein sequence ID" value="SVB00765.1"/>
    <property type="molecule type" value="Genomic_DNA"/>
</dbReference>
<evidence type="ECO:0000256" key="1">
    <source>
        <dbReference type="ARBA" id="ARBA00004429"/>
    </source>
</evidence>
<dbReference type="Pfam" id="PF00482">
    <property type="entry name" value="T2SSF"/>
    <property type="match status" value="2"/>
</dbReference>
<evidence type="ECO:0000256" key="5">
    <source>
        <dbReference type="ARBA" id="ARBA00022692"/>
    </source>
</evidence>
<reference evidence="10" key="1">
    <citation type="submission" date="2018-05" db="EMBL/GenBank/DDBJ databases">
        <authorList>
            <person name="Lanie J.A."/>
            <person name="Ng W.-L."/>
            <person name="Kazmierczak K.M."/>
            <person name="Andrzejewski T.M."/>
            <person name="Davidsen T.M."/>
            <person name="Wayne K.J."/>
            <person name="Tettelin H."/>
            <person name="Glass J.I."/>
            <person name="Rusch D."/>
            <person name="Podicherti R."/>
            <person name="Tsui H.-C.T."/>
            <person name="Winkler M.E."/>
        </authorList>
    </citation>
    <scope>NUCLEOTIDE SEQUENCE</scope>
</reference>
<gene>
    <name evidence="10" type="ORF">METZ01_LOCUS153619</name>
</gene>
<evidence type="ECO:0000313" key="10">
    <source>
        <dbReference type="EMBL" id="SVB00765.1"/>
    </source>
</evidence>
<dbReference type="InterPro" id="IPR042094">
    <property type="entry name" value="T2SS_GspF_sf"/>
</dbReference>
<keyword evidence="7 8" id="KW-0472">Membrane</keyword>
<protein>
    <recommendedName>
        <fullName evidence="9">Type II secretion system protein GspF domain-containing protein</fullName>
    </recommendedName>
</protein>
<dbReference type="PANTHER" id="PTHR30012">
    <property type="entry name" value="GENERAL SECRETION PATHWAY PROTEIN"/>
    <property type="match status" value="1"/>
</dbReference>
<accession>A0A382AGQ1</accession>
<dbReference type="AlphaFoldDB" id="A0A382AGQ1"/>
<evidence type="ECO:0000256" key="6">
    <source>
        <dbReference type="ARBA" id="ARBA00022989"/>
    </source>
</evidence>
<dbReference type="GO" id="GO:0005886">
    <property type="term" value="C:plasma membrane"/>
    <property type="evidence" value="ECO:0007669"/>
    <property type="project" value="UniProtKB-SubCell"/>
</dbReference>
<evidence type="ECO:0000256" key="3">
    <source>
        <dbReference type="ARBA" id="ARBA00022475"/>
    </source>
</evidence>
<dbReference type="PRINTS" id="PR00812">
    <property type="entry name" value="BCTERIALGSPF"/>
</dbReference>
<dbReference type="PANTHER" id="PTHR30012:SF0">
    <property type="entry name" value="TYPE II SECRETION SYSTEM PROTEIN F-RELATED"/>
    <property type="match status" value="1"/>
</dbReference>
<evidence type="ECO:0000256" key="4">
    <source>
        <dbReference type="ARBA" id="ARBA00022519"/>
    </source>
</evidence>
<evidence type="ECO:0000256" key="7">
    <source>
        <dbReference type="ARBA" id="ARBA00023136"/>
    </source>
</evidence>
<feature type="transmembrane region" description="Helical" evidence="8">
    <location>
        <begin position="179"/>
        <end position="204"/>
    </location>
</feature>
<evidence type="ECO:0000256" key="2">
    <source>
        <dbReference type="ARBA" id="ARBA00005745"/>
    </source>
</evidence>
<organism evidence="10">
    <name type="scientific">marine metagenome</name>
    <dbReference type="NCBI Taxonomy" id="408172"/>
    <lineage>
        <taxon>unclassified sequences</taxon>
        <taxon>metagenomes</taxon>
        <taxon>ecological metagenomes</taxon>
    </lineage>
</organism>
<name>A0A382AGQ1_9ZZZZ</name>
<comment type="similarity">
    <text evidence="2">Belongs to the GSP F family.</text>
</comment>
<dbReference type="Gene3D" id="1.20.81.30">
    <property type="entry name" value="Type II secretion system (T2SS), domain F"/>
    <property type="match status" value="2"/>
</dbReference>
<dbReference type="FunFam" id="1.20.81.30:FF:000001">
    <property type="entry name" value="Type II secretion system protein F"/>
    <property type="match status" value="2"/>
</dbReference>
<keyword evidence="3" id="KW-1003">Cell membrane</keyword>
<proteinExistence type="inferred from homology"/>
<dbReference type="GO" id="GO:0015628">
    <property type="term" value="P:protein secretion by the type II secretion system"/>
    <property type="evidence" value="ECO:0007669"/>
    <property type="project" value="TreeGrafter"/>
</dbReference>
<feature type="transmembrane region" description="Helical" evidence="8">
    <location>
        <begin position="233"/>
        <end position="253"/>
    </location>
</feature>
<keyword evidence="4" id="KW-0997">Cell inner membrane</keyword>
<dbReference type="InterPro" id="IPR003004">
    <property type="entry name" value="GspF/PilC"/>
</dbReference>